<dbReference type="PROSITE" id="PS51257">
    <property type="entry name" value="PROKAR_LIPOPROTEIN"/>
    <property type="match status" value="1"/>
</dbReference>
<dbReference type="Pfam" id="PF20434">
    <property type="entry name" value="BD-FAE"/>
    <property type="match status" value="1"/>
</dbReference>
<accession>A0A1M5DMJ5</accession>
<dbReference type="GO" id="GO:0016787">
    <property type="term" value="F:hydrolase activity"/>
    <property type="evidence" value="ECO:0007669"/>
    <property type="project" value="UniProtKB-KW"/>
</dbReference>
<dbReference type="Proteomes" id="UP000184406">
    <property type="component" value="Unassembled WGS sequence"/>
</dbReference>
<dbReference type="InterPro" id="IPR049492">
    <property type="entry name" value="BD-FAE-like_dom"/>
</dbReference>
<dbReference type="AlphaFoldDB" id="A0A1M5DMJ5"/>
<dbReference type="InterPro" id="IPR029058">
    <property type="entry name" value="AB_hydrolase_fold"/>
</dbReference>
<keyword evidence="4" id="KW-1185">Reference proteome</keyword>
<reference evidence="4" key="1">
    <citation type="submission" date="2016-11" db="EMBL/GenBank/DDBJ databases">
        <authorList>
            <person name="Varghese N."/>
            <person name="Submissions S."/>
        </authorList>
    </citation>
    <scope>NUCLEOTIDE SEQUENCE [LARGE SCALE GENOMIC DNA]</scope>
    <source>
        <strain evidence="4">DSM 17539</strain>
    </source>
</reference>
<organism evidence="3 4">
    <name type="scientific">Arenibacter palladensis</name>
    <dbReference type="NCBI Taxonomy" id="237373"/>
    <lineage>
        <taxon>Bacteria</taxon>
        <taxon>Pseudomonadati</taxon>
        <taxon>Bacteroidota</taxon>
        <taxon>Flavobacteriia</taxon>
        <taxon>Flavobacteriales</taxon>
        <taxon>Flavobacteriaceae</taxon>
        <taxon>Arenibacter</taxon>
    </lineage>
</organism>
<dbReference type="SUPFAM" id="SSF53474">
    <property type="entry name" value="alpha/beta-Hydrolases"/>
    <property type="match status" value="1"/>
</dbReference>
<dbReference type="PANTHER" id="PTHR48081">
    <property type="entry name" value="AB HYDROLASE SUPERFAMILY PROTEIN C4A8.06C"/>
    <property type="match status" value="1"/>
</dbReference>
<gene>
    <name evidence="3" type="ORF">SAMN03080594_106160</name>
</gene>
<protein>
    <submittedName>
        <fullName evidence="3">Acetyl esterase/lipase</fullName>
    </submittedName>
</protein>
<feature type="domain" description="BD-FAE-like" evidence="2">
    <location>
        <begin position="78"/>
        <end position="274"/>
    </location>
</feature>
<keyword evidence="1" id="KW-0378">Hydrolase</keyword>
<evidence type="ECO:0000259" key="2">
    <source>
        <dbReference type="Pfam" id="PF20434"/>
    </source>
</evidence>
<dbReference type="InterPro" id="IPR050300">
    <property type="entry name" value="GDXG_lipolytic_enzyme"/>
</dbReference>
<dbReference type="EMBL" id="FQUX01000006">
    <property type="protein sequence ID" value="SHF68180.1"/>
    <property type="molecule type" value="Genomic_DNA"/>
</dbReference>
<evidence type="ECO:0000313" key="4">
    <source>
        <dbReference type="Proteomes" id="UP000184406"/>
    </source>
</evidence>
<evidence type="ECO:0000313" key="3">
    <source>
        <dbReference type="EMBL" id="SHF68180.1"/>
    </source>
</evidence>
<dbReference type="RefSeq" id="WP_218587937.1">
    <property type="nucleotide sequence ID" value="NZ_FQUX01000006.1"/>
</dbReference>
<sequence length="318" mass="35578">MIRNIFIAIIAFTLLLGCKAKQYDVSVPPKGYSNNTTLKIAYATGALKIIEKDFPVPEDIKEYKDITYKTVDTIPLKLDIYHSKEIEKDAPLIIFIHGGAWKKGNKHDYLVYLSSFAQKGYVTATVQYRLTDVAKYPAQLHDVEDAVRWLKLNAANYHIDATKVALVGGSAGGHLALMNAYSNTQEDVDEKGISAAVQAVVNFYGPSNLTDETAINASSVQYLIGKSYEEAPDLYKKASPLFLISKNVPPTLTFQGTLDELVPYEQSDILHATLQKAGAISYYHKLKGWPHTMDASVKVNAYCQYHMDRFFEKYIPFN</sequence>
<name>A0A1M5DMJ5_9FLAO</name>
<dbReference type="PANTHER" id="PTHR48081:SF13">
    <property type="entry name" value="ALPHA_BETA HYDROLASE"/>
    <property type="match status" value="1"/>
</dbReference>
<dbReference type="Gene3D" id="3.40.50.1820">
    <property type="entry name" value="alpha/beta hydrolase"/>
    <property type="match status" value="1"/>
</dbReference>
<evidence type="ECO:0000256" key="1">
    <source>
        <dbReference type="ARBA" id="ARBA00022801"/>
    </source>
</evidence>
<proteinExistence type="predicted"/>